<comment type="similarity">
    <text evidence="17">Belongs to the D-alanine--D-alanine ligase family.</text>
</comment>
<evidence type="ECO:0000313" key="21">
    <source>
        <dbReference type="Proteomes" id="UP000078162"/>
    </source>
</evidence>
<dbReference type="Pfam" id="PF01225">
    <property type="entry name" value="Mur_ligase"/>
    <property type="match status" value="1"/>
</dbReference>
<evidence type="ECO:0000256" key="1">
    <source>
        <dbReference type="ARBA" id="ARBA00001936"/>
    </source>
</evidence>
<evidence type="ECO:0000256" key="11">
    <source>
        <dbReference type="ARBA" id="ARBA00022960"/>
    </source>
</evidence>
<dbReference type="InterPro" id="IPR011127">
    <property type="entry name" value="Dala_Dala_lig_N"/>
</dbReference>
<dbReference type="Gene3D" id="3.40.50.20">
    <property type="match status" value="1"/>
</dbReference>
<dbReference type="SUPFAM" id="SSF52440">
    <property type="entry name" value="PreATP-grasp domain"/>
    <property type="match status" value="1"/>
</dbReference>
<dbReference type="GO" id="GO:0008716">
    <property type="term" value="F:D-alanine-D-alanine ligase activity"/>
    <property type="evidence" value="ECO:0007669"/>
    <property type="project" value="UniProtKB-UniRule"/>
</dbReference>
<comment type="cofactor">
    <cofactor evidence="1">
        <name>Mn(2+)</name>
        <dbReference type="ChEBI" id="CHEBI:29035"/>
    </cofactor>
</comment>
<dbReference type="InterPro" id="IPR004101">
    <property type="entry name" value="Mur_ligase_C"/>
</dbReference>
<evidence type="ECO:0000256" key="16">
    <source>
        <dbReference type="ARBA" id="ARBA00047833"/>
    </source>
</evidence>
<evidence type="ECO:0000256" key="6">
    <source>
        <dbReference type="ARBA" id="ARBA00022598"/>
    </source>
</evidence>
<dbReference type="InterPro" id="IPR005758">
    <property type="entry name" value="UDP-N-AcMur_Ala_ligase_MurC"/>
</dbReference>
<dbReference type="Gene3D" id="3.30.470.20">
    <property type="entry name" value="ATP-grasp fold, B domain"/>
    <property type="match status" value="1"/>
</dbReference>
<dbReference type="GO" id="GO:0008763">
    <property type="term" value="F:UDP-N-acetylmuramate-L-alanine ligase activity"/>
    <property type="evidence" value="ECO:0007669"/>
    <property type="project" value="UniProtKB-UniRule"/>
</dbReference>
<dbReference type="STRING" id="1806891.Cs308_0534"/>
<dbReference type="InterPro" id="IPR011761">
    <property type="entry name" value="ATP-grasp"/>
</dbReference>
<dbReference type="GO" id="GO:0009252">
    <property type="term" value="P:peptidoglycan biosynthetic process"/>
    <property type="evidence" value="ECO:0007669"/>
    <property type="project" value="UniProtKB-UniRule"/>
</dbReference>
<proteinExistence type="inferred from homology"/>
<dbReference type="GO" id="GO:0005524">
    <property type="term" value="F:ATP binding"/>
    <property type="evidence" value="ECO:0007669"/>
    <property type="project" value="UniProtKB-UniRule"/>
</dbReference>
<dbReference type="InterPro" id="IPR005905">
    <property type="entry name" value="D_ala_D_ala"/>
</dbReference>
<dbReference type="InterPro" id="IPR011095">
    <property type="entry name" value="Dala_Dala_lig_C"/>
</dbReference>
<evidence type="ECO:0000313" key="20">
    <source>
        <dbReference type="EMBL" id="ANH78704.1"/>
    </source>
</evidence>
<dbReference type="Gene3D" id="3.40.50.720">
    <property type="entry name" value="NAD(P)-binding Rossmann-like Domain"/>
    <property type="match status" value="1"/>
</dbReference>
<dbReference type="GO" id="GO:0071555">
    <property type="term" value="P:cell wall organization"/>
    <property type="evidence" value="ECO:0007669"/>
    <property type="project" value="UniProtKB-KW"/>
</dbReference>
<dbReference type="Gene3D" id="3.90.190.20">
    <property type="entry name" value="Mur ligase, C-terminal domain"/>
    <property type="match status" value="1"/>
</dbReference>
<evidence type="ECO:0000256" key="13">
    <source>
        <dbReference type="ARBA" id="ARBA00023306"/>
    </source>
</evidence>
<keyword evidence="13" id="KW-0131">Cell cycle</keyword>
<dbReference type="Pfam" id="PF08245">
    <property type="entry name" value="Mur_ligase_M"/>
    <property type="match status" value="1"/>
</dbReference>
<dbReference type="UniPathway" id="UPA00219"/>
<dbReference type="GO" id="GO:0051301">
    <property type="term" value="P:cell division"/>
    <property type="evidence" value="ECO:0007669"/>
    <property type="project" value="UniProtKB-KW"/>
</dbReference>
<evidence type="ECO:0000256" key="10">
    <source>
        <dbReference type="ARBA" id="ARBA00022842"/>
    </source>
</evidence>
<dbReference type="PROSITE" id="PS50975">
    <property type="entry name" value="ATP_GRASP"/>
    <property type="match status" value="1"/>
</dbReference>
<comment type="subcellular location">
    <subcellularLocation>
        <location evidence="3 17">Cytoplasm</location>
    </subcellularLocation>
</comment>
<dbReference type="NCBIfam" id="TIGR01205">
    <property type="entry name" value="D_ala_D_alaTIGR"/>
    <property type="match status" value="1"/>
</dbReference>
<dbReference type="Proteomes" id="UP000078162">
    <property type="component" value="Chromosome"/>
</dbReference>
<dbReference type="GO" id="GO:0008360">
    <property type="term" value="P:regulation of cell shape"/>
    <property type="evidence" value="ECO:0007669"/>
    <property type="project" value="UniProtKB-KW"/>
</dbReference>
<comment type="cofactor">
    <cofactor evidence="2">
        <name>Mg(2+)</name>
        <dbReference type="ChEBI" id="CHEBI:18420"/>
    </cofactor>
</comment>
<comment type="catalytic activity">
    <reaction evidence="16">
        <text>UDP-N-acetyl-alpha-D-muramate + L-alanine + ATP = UDP-N-acetyl-alpha-D-muramoyl-L-alanine + ADP + phosphate + H(+)</text>
        <dbReference type="Rhea" id="RHEA:23372"/>
        <dbReference type="ChEBI" id="CHEBI:15378"/>
        <dbReference type="ChEBI" id="CHEBI:30616"/>
        <dbReference type="ChEBI" id="CHEBI:43474"/>
        <dbReference type="ChEBI" id="CHEBI:57972"/>
        <dbReference type="ChEBI" id="CHEBI:70757"/>
        <dbReference type="ChEBI" id="CHEBI:83898"/>
        <dbReference type="ChEBI" id="CHEBI:456216"/>
        <dbReference type="EC" id="6.3.2.8"/>
    </reaction>
</comment>
<dbReference type="InterPro" id="IPR036615">
    <property type="entry name" value="Mur_ligase_C_dom_sf"/>
</dbReference>
<comment type="pathway">
    <text evidence="4 17">Cell wall biogenesis; peptidoglycan biosynthesis.</text>
</comment>
<evidence type="ECO:0000256" key="14">
    <source>
        <dbReference type="ARBA" id="ARBA00023316"/>
    </source>
</evidence>
<dbReference type="EMBL" id="CP014639">
    <property type="protein sequence ID" value="ANH78704.1"/>
    <property type="molecule type" value="Genomic_DNA"/>
</dbReference>
<dbReference type="GO" id="GO:0005737">
    <property type="term" value="C:cytoplasm"/>
    <property type="evidence" value="ECO:0007669"/>
    <property type="project" value="UniProtKB-SubCell"/>
</dbReference>
<evidence type="ECO:0000256" key="9">
    <source>
        <dbReference type="ARBA" id="ARBA00022840"/>
    </source>
</evidence>
<evidence type="ECO:0000256" key="4">
    <source>
        <dbReference type="ARBA" id="ARBA00004752"/>
    </source>
</evidence>
<gene>
    <name evidence="17" type="primary">ddl</name>
    <name evidence="20" type="ORF">Cs308_0534</name>
</gene>
<evidence type="ECO:0000256" key="2">
    <source>
        <dbReference type="ARBA" id="ARBA00001946"/>
    </source>
</evidence>
<dbReference type="InterPro" id="IPR050061">
    <property type="entry name" value="MurCDEF_pg_biosynth"/>
</dbReference>
<dbReference type="SUPFAM" id="SSF56059">
    <property type="entry name" value="Glutathione synthetase ATP-binding domain-like"/>
    <property type="match status" value="1"/>
</dbReference>
<keyword evidence="12 17" id="KW-0573">Peptidoglycan synthesis</keyword>
<dbReference type="KEGG" id="csaz:Cs308_0534"/>
<keyword evidence="7" id="KW-0132">Cell division</keyword>
<keyword evidence="11 17" id="KW-0133">Cell shape</keyword>
<dbReference type="InterPro" id="IPR013221">
    <property type="entry name" value="Mur_ligase_cen"/>
</dbReference>
<sequence>MSALAHILLDRGCHVSGSDLHSGNVLDTLKSKGALCFVGHHESHVPDYGVVIYSSSISMDNIEYRTAVRKELQIMHRAQFLAQLMEGHTQICISGSHGKTLTTSLITAIFEEAKQDPSYAIGGIREASQNGYSGSSKIFIAEADESDGSLKYYVPHAAVITNIDNEHLSNYGGDINNLVNMVQDFAHKVTDHQKVFYNGDCPWLKDKIVGVSYGFSQECQLRIVSYSQKTWQSCFSFTFSGQTYEDVELNLAGKHNVANAAAACGIALAFDIDIRIVRRALANFVGVKRRLERKNISERFLFLEDYAHHPSEISSTLCAVRDAVGLRRIVAICQPHRFSRLQDCLHMFPKAFQDADEVILTDVYSAGETSNSTLFLPAFADQIAKCSYVRCCYVPYSDLVQYLQDYIRVHDVCISLGAGNIDTLGDTLMYFIPKKLCVAVICGGQSCEYDISILSAQHASKYISSEYYDVCYFIIDPQGQWRTGKDLLKLAKERQGYSVLSPEISQALAQVDFIVPILHGPFGEDGKIQGFFEILGKPYSGPSLPPAAISMDKLLTKRIASAVGVPVVPCQPLNLSTWKQSPEAFIKNVIETFTFPMVVKTAHLGSSLGIFLVHNEQELQKQLSEAFLYDTDVFVEESRLGSREIEVSCIGDSTIQYYIAEPHERCGAHGFIDYQEKYGWNGSVCPTISFNVELPEESLSLVKELTERVYRAIQGKGSARIDFFLDEEGKFWLSEINPIPGMTACSPFLEAFVQMGWTQEQLMHYFIIEGLYRFNKQQALQTLFYQHKELIEKS</sequence>
<evidence type="ECO:0000256" key="8">
    <source>
        <dbReference type="ARBA" id="ARBA00022741"/>
    </source>
</evidence>
<dbReference type="GO" id="GO:0046872">
    <property type="term" value="F:metal ion binding"/>
    <property type="evidence" value="ECO:0007669"/>
    <property type="project" value="InterPro"/>
</dbReference>
<organism evidence="20 21">
    <name type="scientific">Candidatus Chlamydia sanziniae</name>
    <dbReference type="NCBI Taxonomy" id="1806891"/>
    <lineage>
        <taxon>Bacteria</taxon>
        <taxon>Pseudomonadati</taxon>
        <taxon>Chlamydiota</taxon>
        <taxon>Chlamydiia</taxon>
        <taxon>Chlamydiales</taxon>
        <taxon>Chlamydiaceae</taxon>
        <taxon>Chlamydia/Chlamydophila group</taxon>
        <taxon>Chlamydia</taxon>
    </lineage>
</organism>
<keyword evidence="6 17" id="KW-0436">Ligase</keyword>
<comment type="catalytic activity">
    <reaction evidence="15 17">
        <text>2 D-alanine + ATP = D-alanyl-D-alanine + ADP + phosphate + H(+)</text>
        <dbReference type="Rhea" id="RHEA:11224"/>
        <dbReference type="ChEBI" id="CHEBI:15378"/>
        <dbReference type="ChEBI" id="CHEBI:30616"/>
        <dbReference type="ChEBI" id="CHEBI:43474"/>
        <dbReference type="ChEBI" id="CHEBI:57416"/>
        <dbReference type="ChEBI" id="CHEBI:57822"/>
        <dbReference type="ChEBI" id="CHEBI:456216"/>
        <dbReference type="EC" id="6.3.2.4"/>
    </reaction>
</comment>
<keyword evidence="21" id="KW-1185">Reference proteome</keyword>
<dbReference type="AlphaFoldDB" id="A0A1A9HXD9"/>
<dbReference type="PATRIC" id="fig|1806891.3.peg.526"/>
<evidence type="ECO:0000259" key="19">
    <source>
        <dbReference type="PROSITE" id="PS50975"/>
    </source>
</evidence>
<dbReference type="SUPFAM" id="SSF53244">
    <property type="entry name" value="MurD-like peptide ligases, peptide-binding domain"/>
    <property type="match status" value="1"/>
</dbReference>
<dbReference type="InterPro" id="IPR036565">
    <property type="entry name" value="Mur-like_cat_sf"/>
</dbReference>
<evidence type="ECO:0000256" key="5">
    <source>
        <dbReference type="ARBA" id="ARBA00022490"/>
    </source>
</evidence>
<evidence type="ECO:0000256" key="7">
    <source>
        <dbReference type="ARBA" id="ARBA00022618"/>
    </source>
</evidence>
<protein>
    <recommendedName>
        <fullName evidence="17">D-alanine--D-alanine ligase</fullName>
        <ecNumber evidence="17">6.3.2.4</ecNumber>
    </recommendedName>
    <alternativeName>
        <fullName evidence="17">D-Ala-D-Ala ligase</fullName>
    </alternativeName>
    <alternativeName>
        <fullName evidence="17">D-alanylalanine synthetase</fullName>
    </alternativeName>
</protein>
<dbReference type="PANTHER" id="PTHR43445:SF3">
    <property type="entry name" value="UDP-N-ACETYLMURAMATE--L-ALANINE LIGASE"/>
    <property type="match status" value="1"/>
</dbReference>
<dbReference type="NCBIfam" id="NF011171">
    <property type="entry name" value="PRK14573.1"/>
    <property type="match status" value="1"/>
</dbReference>
<keyword evidence="9 18" id="KW-0067">ATP-binding</keyword>
<dbReference type="EC" id="6.3.2.4" evidence="17"/>
<dbReference type="Pfam" id="PF02875">
    <property type="entry name" value="Mur_ligase_C"/>
    <property type="match status" value="1"/>
</dbReference>
<keyword evidence="14 17" id="KW-0961">Cell wall biogenesis/degradation</keyword>
<keyword evidence="10" id="KW-0460">Magnesium</keyword>
<reference evidence="20 21" key="1">
    <citation type="submission" date="2016-03" db="EMBL/GenBank/DDBJ databases">
        <title>Culture-independent genomics supports pathogen discovery for uncultivable bacteria within the genus Chlamydia.</title>
        <authorList>
            <person name="Taylor-Brown A."/>
            <person name="Bachmann N.L."/>
            <person name="Borel N."/>
            <person name="Polkinghorne A."/>
        </authorList>
    </citation>
    <scope>NUCLEOTIDE SEQUENCE [LARGE SCALE GENOMIC DNA]</scope>
    <source>
        <strain evidence="20 21">2742-308</strain>
    </source>
</reference>
<accession>A0A1A9HXD9</accession>
<dbReference type="HAMAP" id="MF_00047">
    <property type="entry name" value="Dala_Dala_lig"/>
    <property type="match status" value="1"/>
</dbReference>
<dbReference type="PROSITE" id="PS00843">
    <property type="entry name" value="DALA_DALA_LIGASE_1"/>
    <property type="match status" value="1"/>
</dbReference>
<dbReference type="InterPro" id="IPR000291">
    <property type="entry name" value="D-Ala_lig_Van_CS"/>
</dbReference>
<evidence type="ECO:0000256" key="17">
    <source>
        <dbReference type="HAMAP-Rule" id="MF_00047"/>
    </source>
</evidence>
<comment type="function">
    <text evidence="17">Cell wall formation.</text>
</comment>
<dbReference type="SUPFAM" id="SSF51984">
    <property type="entry name" value="MurCD N-terminal domain"/>
    <property type="match status" value="1"/>
</dbReference>
<evidence type="ECO:0000256" key="18">
    <source>
        <dbReference type="PROSITE-ProRule" id="PRU00409"/>
    </source>
</evidence>
<dbReference type="Pfam" id="PF01820">
    <property type="entry name" value="Dala_Dala_lig_N"/>
    <property type="match status" value="1"/>
</dbReference>
<dbReference type="Gene3D" id="3.30.1490.20">
    <property type="entry name" value="ATP-grasp fold, A domain"/>
    <property type="match status" value="1"/>
</dbReference>
<dbReference type="SUPFAM" id="SSF53623">
    <property type="entry name" value="MurD-like peptide ligases, catalytic domain"/>
    <property type="match status" value="1"/>
</dbReference>
<dbReference type="PANTHER" id="PTHR43445">
    <property type="entry name" value="UDP-N-ACETYLMURAMATE--L-ALANINE LIGASE-RELATED"/>
    <property type="match status" value="1"/>
</dbReference>
<evidence type="ECO:0000256" key="3">
    <source>
        <dbReference type="ARBA" id="ARBA00004496"/>
    </source>
</evidence>
<evidence type="ECO:0000256" key="12">
    <source>
        <dbReference type="ARBA" id="ARBA00022984"/>
    </source>
</evidence>
<dbReference type="PROSITE" id="PS00844">
    <property type="entry name" value="DALA_DALA_LIGASE_2"/>
    <property type="match status" value="1"/>
</dbReference>
<dbReference type="InterPro" id="IPR000713">
    <property type="entry name" value="Mur_ligase_N"/>
</dbReference>
<evidence type="ECO:0000256" key="15">
    <source>
        <dbReference type="ARBA" id="ARBA00047614"/>
    </source>
</evidence>
<feature type="domain" description="ATP-grasp" evidence="19">
    <location>
        <begin position="557"/>
        <end position="768"/>
    </location>
</feature>
<dbReference type="InterPro" id="IPR016185">
    <property type="entry name" value="PreATP-grasp_dom_sf"/>
</dbReference>
<name>A0A1A9HXD9_9CHLA</name>
<keyword evidence="8 18" id="KW-0547">Nucleotide-binding</keyword>
<keyword evidence="5 17" id="KW-0963">Cytoplasm</keyword>
<dbReference type="InterPro" id="IPR013815">
    <property type="entry name" value="ATP_grasp_subdomain_1"/>
</dbReference>
<dbReference type="NCBIfam" id="TIGR01082">
    <property type="entry name" value="murC"/>
    <property type="match status" value="1"/>
</dbReference>
<dbReference type="Pfam" id="PF07478">
    <property type="entry name" value="Dala_Dala_lig_C"/>
    <property type="match status" value="1"/>
</dbReference>
<dbReference type="Gene3D" id="3.40.1190.10">
    <property type="entry name" value="Mur-like, catalytic domain"/>
    <property type="match status" value="1"/>
</dbReference>